<dbReference type="Proteomes" id="UP001146120">
    <property type="component" value="Unassembled WGS sequence"/>
</dbReference>
<evidence type="ECO:0008006" key="3">
    <source>
        <dbReference type="Google" id="ProtNLM"/>
    </source>
</evidence>
<reference evidence="1" key="1">
    <citation type="submission" date="2022-11" db="EMBL/GenBank/DDBJ databases">
        <authorList>
            <person name="Morgan W.R."/>
            <person name="Tartar A."/>
        </authorList>
    </citation>
    <scope>NUCLEOTIDE SEQUENCE</scope>
    <source>
        <strain evidence="1">ARSEF 373</strain>
    </source>
</reference>
<evidence type="ECO:0000313" key="2">
    <source>
        <dbReference type="Proteomes" id="UP001146120"/>
    </source>
</evidence>
<evidence type="ECO:0000313" key="1">
    <source>
        <dbReference type="EMBL" id="DAZ99085.1"/>
    </source>
</evidence>
<name>A0AAV2YYF9_9STRA</name>
<sequence>MRNPSSKSSGFPVIDLSGNLLEESFAAQLWILSHAMFVWIGPGNAPPQLGSLSTAMMTRYEPMPLITSLVGSPDFEEQQIAQRLARRTGKPCFVSCRLPDHVPELFAFVEKKIVERLVQEKLIVTK</sequence>
<dbReference type="GO" id="GO:0043248">
    <property type="term" value="P:proteasome assembly"/>
    <property type="evidence" value="ECO:0007669"/>
    <property type="project" value="InterPro"/>
</dbReference>
<comment type="caution">
    <text evidence="1">The sequence shown here is derived from an EMBL/GenBank/DDBJ whole genome shotgun (WGS) entry which is preliminary data.</text>
</comment>
<accession>A0AAV2YYF9</accession>
<dbReference type="EMBL" id="DAKRPA010000090">
    <property type="protein sequence ID" value="DAZ99085.1"/>
    <property type="molecule type" value="Genomic_DNA"/>
</dbReference>
<keyword evidence="2" id="KW-1185">Reference proteome</keyword>
<reference evidence="1" key="2">
    <citation type="journal article" date="2023" name="Microbiol Resour">
        <title>Decontamination and Annotation of the Draft Genome Sequence of the Oomycete Lagenidium giganteum ARSEF 373.</title>
        <authorList>
            <person name="Morgan W.R."/>
            <person name="Tartar A."/>
        </authorList>
    </citation>
    <scope>NUCLEOTIDE SEQUENCE</scope>
    <source>
        <strain evidence="1">ARSEF 373</strain>
    </source>
</reference>
<dbReference type="PANTHER" id="PTHR33559:SF1">
    <property type="entry name" value="PROTEASOME ASSEMBLY CHAPERONE 4"/>
    <property type="match status" value="1"/>
</dbReference>
<dbReference type="AlphaFoldDB" id="A0AAV2YYF9"/>
<gene>
    <name evidence="1" type="ORF">N0F65_008390</name>
</gene>
<dbReference type="Pfam" id="PF16093">
    <property type="entry name" value="PAC4"/>
    <property type="match status" value="1"/>
</dbReference>
<dbReference type="PANTHER" id="PTHR33559">
    <property type="entry name" value="PROTEASOME ASSEMBLY CHAPERONE 4"/>
    <property type="match status" value="1"/>
</dbReference>
<dbReference type="InterPro" id="IPR032157">
    <property type="entry name" value="PAC4"/>
</dbReference>
<protein>
    <recommendedName>
        <fullName evidence="3">Proteasome assembly chaperone 4</fullName>
    </recommendedName>
</protein>
<proteinExistence type="predicted"/>
<organism evidence="1 2">
    <name type="scientific">Lagenidium giganteum</name>
    <dbReference type="NCBI Taxonomy" id="4803"/>
    <lineage>
        <taxon>Eukaryota</taxon>
        <taxon>Sar</taxon>
        <taxon>Stramenopiles</taxon>
        <taxon>Oomycota</taxon>
        <taxon>Peronosporomycetes</taxon>
        <taxon>Pythiales</taxon>
        <taxon>Pythiaceae</taxon>
    </lineage>
</organism>